<comment type="caution">
    <text evidence="1">The sequence shown here is derived from an EMBL/GenBank/DDBJ whole genome shotgun (WGS) entry which is preliminary data.</text>
</comment>
<organism evidence="1 2">
    <name type="scientific">Claviceps pazoutovae</name>
    <dbReference type="NCBI Taxonomy" id="1649127"/>
    <lineage>
        <taxon>Eukaryota</taxon>
        <taxon>Fungi</taxon>
        <taxon>Dikarya</taxon>
        <taxon>Ascomycota</taxon>
        <taxon>Pezizomycotina</taxon>
        <taxon>Sordariomycetes</taxon>
        <taxon>Hypocreomycetidae</taxon>
        <taxon>Hypocreales</taxon>
        <taxon>Clavicipitaceae</taxon>
        <taxon>Claviceps</taxon>
    </lineage>
</organism>
<dbReference type="PROSITE" id="PS00383">
    <property type="entry name" value="TYR_PHOSPHATASE_1"/>
    <property type="match status" value="1"/>
</dbReference>
<dbReference type="Gene3D" id="3.90.190.10">
    <property type="entry name" value="Protein tyrosine phosphatase superfamily"/>
    <property type="match status" value="1"/>
</dbReference>
<dbReference type="PANTHER" id="PTHR31126">
    <property type="entry name" value="TYROSINE-PROTEIN PHOSPHATASE"/>
    <property type="match status" value="1"/>
</dbReference>
<dbReference type="EMBL" id="SRPO01000214">
    <property type="protein sequence ID" value="KAG5936489.1"/>
    <property type="molecule type" value="Genomic_DNA"/>
</dbReference>
<dbReference type="InterPro" id="IPR029021">
    <property type="entry name" value="Prot-tyrosine_phosphatase-like"/>
</dbReference>
<dbReference type="SUPFAM" id="SSF52799">
    <property type="entry name" value="(Phosphotyrosine protein) phosphatases II"/>
    <property type="match status" value="1"/>
</dbReference>
<evidence type="ECO:0000313" key="2">
    <source>
        <dbReference type="Proteomes" id="UP000706124"/>
    </source>
</evidence>
<evidence type="ECO:0000313" key="1">
    <source>
        <dbReference type="EMBL" id="KAG5936489.1"/>
    </source>
</evidence>
<dbReference type="InterPro" id="IPR016130">
    <property type="entry name" value="Tyr_Pase_AS"/>
</dbReference>
<keyword evidence="2" id="KW-1185">Reference proteome</keyword>
<accession>A0A9P7MBI2</accession>
<name>A0A9P7MBI2_9HYPO</name>
<dbReference type="AlphaFoldDB" id="A0A9P7MBI2"/>
<gene>
    <name evidence="1" type="ORF">E4U60_002533</name>
</gene>
<evidence type="ECO:0008006" key="3">
    <source>
        <dbReference type="Google" id="ProtNLM"/>
    </source>
</evidence>
<sequence length="277" mass="31123">MALSVADLDAIADTDFRIPLTPDVLRPALASPPFIQTRTIANLRDLGALPGSRLIETRFYRSGSLESATKDAHALAWLASHVRRVFDLRLESERKNALDPNVAGMDKIWHEVEQGYEVPSLDEFALDGGVEAWKKEYMNCAMAYRPTIRAVLEHVRDRPREPILFHCTDGRDRTSVVAGLLHALAGSSFAASTRDYMLSRIGTELGREKLHRYALASRHIDDPKTPGFYNLLSLRPEFWKAFHDGLEERFGGWDGYVTKALGFSEAELALVKENLRS</sequence>
<dbReference type="OrthoDB" id="449382at2759"/>
<proteinExistence type="predicted"/>
<protein>
    <recommendedName>
        <fullName evidence="3">Tyrosine specific protein phosphatases domain-containing protein</fullName>
    </recommendedName>
</protein>
<reference evidence="1 2" key="1">
    <citation type="journal article" date="2020" name="bioRxiv">
        <title>Whole genome comparisons of ergot fungi reveals the divergence and evolution of species within the genus Claviceps are the result of varying mechanisms driving genome evolution and host range expansion.</title>
        <authorList>
            <person name="Wyka S.A."/>
            <person name="Mondo S.J."/>
            <person name="Liu M."/>
            <person name="Dettman J."/>
            <person name="Nalam V."/>
            <person name="Broders K.D."/>
        </authorList>
    </citation>
    <scope>NUCLEOTIDE SEQUENCE [LARGE SCALE GENOMIC DNA]</scope>
    <source>
        <strain evidence="1 2">CCC 1485</strain>
    </source>
</reference>
<dbReference type="InterPro" id="IPR026893">
    <property type="entry name" value="Tyr/Ser_Pase_IphP-type"/>
</dbReference>
<dbReference type="Pfam" id="PF13350">
    <property type="entry name" value="Y_phosphatase3"/>
    <property type="match status" value="1"/>
</dbReference>
<dbReference type="GO" id="GO:0004721">
    <property type="term" value="F:phosphoprotein phosphatase activity"/>
    <property type="evidence" value="ECO:0007669"/>
    <property type="project" value="InterPro"/>
</dbReference>
<dbReference type="Proteomes" id="UP000706124">
    <property type="component" value="Unassembled WGS sequence"/>
</dbReference>
<dbReference type="PANTHER" id="PTHR31126:SF73">
    <property type="entry name" value="TYROSINE SPECIFIC PROTEIN PHOSPHATASES DOMAIN-CONTAINING PROTEIN"/>
    <property type="match status" value="1"/>
</dbReference>